<sequence>MTYGHEKWETYLAHTDYPIGEPEKEKEKQGHHGLWALPEDHLANFHKMMMERRCGKLSKSRIGGNVESKKMQRSHEDAKSEVLGLYLRLALLLHPLARQNVAFVFENIAATNDDSTSYDVSNSSGHNSQCEHPSSYSFLANQSSFPQLDHEDLK</sequence>
<gene>
    <name evidence="1" type="ORF">Tco_0842261</name>
</gene>
<dbReference type="EMBL" id="BQNB010012780">
    <property type="protein sequence ID" value="GJT07799.1"/>
    <property type="molecule type" value="Genomic_DNA"/>
</dbReference>
<reference evidence="1" key="1">
    <citation type="journal article" date="2022" name="Int. J. Mol. Sci.">
        <title>Draft Genome of Tanacetum Coccineum: Genomic Comparison of Closely Related Tanacetum-Family Plants.</title>
        <authorList>
            <person name="Yamashiro T."/>
            <person name="Shiraishi A."/>
            <person name="Nakayama K."/>
            <person name="Satake H."/>
        </authorList>
    </citation>
    <scope>NUCLEOTIDE SEQUENCE</scope>
</reference>
<keyword evidence="2" id="KW-1185">Reference proteome</keyword>
<name>A0ABQ5B347_9ASTR</name>
<organism evidence="1 2">
    <name type="scientific">Tanacetum coccineum</name>
    <dbReference type="NCBI Taxonomy" id="301880"/>
    <lineage>
        <taxon>Eukaryota</taxon>
        <taxon>Viridiplantae</taxon>
        <taxon>Streptophyta</taxon>
        <taxon>Embryophyta</taxon>
        <taxon>Tracheophyta</taxon>
        <taxon>Spermatophyta</taxon>
        <taxon>Magnoliopsida</taxon>
        <taxon>eudicotyledons</taxon>
        <taxon>Gunneridae</taxon>
        <taxon>Pentapetalae</taxon>
        <taxon>asterids</taxon>
        <taxon>campanulids</taxon>
        <taxon>Asterales</taxon>
        <taxon>Asteraceae</taxon>
        <taxon>Asteroideae</taxon>
        <taxon>Anthemideae</taxon>
        <taxon>Anthemidinae</taxon>
        <taxon>Tanacetum</taxon>
    </lineage>
</organism>
<proteinExistence type="predicted"/>
<reference evidence="1" key="2">
    <citation type="submission" date="2022-01" db="EMBL/GenBank/DDBJ databases">
        <authorList>
            <person name="Yamashiro T."/>
            <person name="Shiraishi A."/>
            <person name="Satake H."/>
            <person name="Nakayama K."/>
        </authorList>
    </citation>
    <scope>NUCLEOTIDE SEQUENCE</scope>
</reference>
<evidence type="ECO:0000313" key="2">
    <source>
        <dbReference type="Proteomes" id="UP001151760"/>
    </source>
</evidence>
<dbReference type="Proteomes" id="UP001151760">
    <property type="component" value="Unassembled WGS sequence"/>
</dbReference>
<comment type="caution">
    <text evidence="1">The sequence shown here is derived from an EMBL/GenBank/DDBJ whole genome shotgun (WGS) entry which is preliminary data.</text>
</comment>
<evidence type="ECO:0000313" key="1">
    <source>
        <dbReference type="EMBL" id="GJT07799.1"/>
    </source>
</evidence>
<protein>
    <submittedName>
        <fullName evidence="1">Uncharacterized protein</fullName>
    </submittedName>
</protein>
<accession>A0ABQ5B347</accession>